<accession>A0A2S3IKM2</accession>
<evidence type="ECO:0000313" key="5">
    <source>
        <dbReference type="EMBL" id="PAN46092.1"/>
    </source>
</evidence>
<dbReference type="InterPro" id="IPR020472">
    <property type="entry name" value="WD40_PAC1"/>
</dbReference>
<gene>
    <name evidence="5" type="ORF">PAHAL_9G162800</name>
</gene>
<dbReference type="SMART" id="SM00320">
    <property type="entry name" value="WD40"/>
    <property type="match status" value="7"/>
</dbReference>
<dbReference type="PANTHER" id="PTHR22844">
    <property type="entry name" value="F-BOX AND WD40 DOMAIN PROTEIN"/>
    <property type="match status" value="1"/>
</dbReference>
<dbReference type="PANTHER" id="PTHR22844:SF355">
    <property type="entry name" value="OS03G0625300 PROTEIN"/>
    <property type="match status" value="1"/>
</dbReference>
<feature type="region of interest" description="Disordered" evidence="4">
    <location>
        <begin position="1"/>
        <end position="72"/>
    </location>
</feature>
<dbReference type="InterPro" id="IPR015943">
    <property type="entry name" value="WD40/YVTN_repeat-like_dom_sf"/>
</dbReference>
<keyword evidence="1 3" id="KW-0853">WD repeat</keyword>
<evidence type="ECO:0000256" key="3">
    <source>
        <dbReference type="PROSITE-ProRule" id="PRU00221"/>
    </source>
</evidence>
<dbReference type="InterPro" id="IPR045182">
    <property type="entry name" value="JINGUBANG-like"/>
</dbReference>
<feature type="compositionally biased region" description="Low complexity" evidence="4">
    <location>
        <begin position="40"/>
        <end position="61"/>
    </location>
</feature>
<sequence length="510" mass="53540">MGGHKKLIHFLRADPAPGSALSSPRSFSSNDSSVSDDDGYNSSSSSSFPASAASSPSRYSPPKSPWAATTHLPGLGAGAGDDGSAATGLIASLLKEDGKVYSLAAAGDVLYTGTDSENVRVWRDRRELAGFRTGSGLVKAIVVAADGRIFTGHQDGKVRVWRADAADPAVHRRVGSLPALGDYLVSSVNPSSYVALGAPRGRRGGSRRRAVWLRHADAVSCLSLDEAAGLLYSGSWDRTFKVWRVSDSRCLESVPAHDDAVNTVAAAGFDGLVFTGSADGTVKVWRREVVAGGGDRTRHVLERVLREGDGAVTAVAVCPEDRAVYVGSSDGLVTCWRWGLNGEPRLGGVLVGHRMAVMCLAVSGRVVVSGSADRTLCVWRRDGDDRGADHQHCQHVRLAVLAGHTGPVKCVAVASADDGDSYGAAAGGERRFVVYSGSLDGSVKVWRLSEDRPLVEPPPAVITEPAAPSMPALLESEAWTPRRTVALAPPPAQAWAPYQAPPELKRVAAA</sequence>
<organism evidence="5">
    <name type="scientific">Panicum hallii</name>
    <dbReference type="NCBI Taxonomy" id="206008"/>
    <lineage>
        <taxon>Eukaryota</taxon>
        <taxon>Viridiplantae</taxon>
        <taxon>Streptophyta</taxon>
        <taxon>Embryophyta</taxon>
        <taxon>Tracheophyta</taxon>
        <taxon>Spermatophyta</taxon>
        <taxon>Magnoliopsida</taxon>
        <taxon>Liliopsida</taxon>
        <taxon>Poales</taxon>
        <taxon>Poaceae</taxon>
        <taxon>PACMAD clade</taxon>
        <taxon>Panicoideae</taxon>
        <taxon>Panicodae</taxon>
        <taxon>Paniceae</taxon>
        <taxon>Panicinae</taxon>
        <taxon>Panicum</taxon>
        <taxon>Panicum sect. Panicum</taxon>
    </lineage>
</organism>
<feature type="repeat" description="WD" evidence="3">
    <location>
        <begin position="212"/>
        <end position="253"/>
    </location>
</feature>
<dbReference type="Proteomes" id="UP000243499">
    <property type="component" value="Chromosome 9"/>
</dbReference>
<keyword evidence="2" id="KW-0677">Repeat</keyword>
<feature type="repeat" description="WD" evidence="3">
    <location>
        <begin position="350"/>
        <end position="379"/>
    </location>
</feature>
<dbReference type="PROSITE" id="PS50082">
    <property type="entry name" value="WD_REPEATS_2"/>
    <property type="match status" value="4"/>
</dbReference>
<dbReference type="AlphaFoldDB" id="A0A2S3IKM2"/>
<reference evidence="5" key="1">
    <citation type="submission" date="2018-04" db="EMBL/GenBank/DDBJ databases">
        <title>WGS assembly of Panicum hallii.</title>
        <authorList>
            <person name="Lovell J."/>
            <person name="Jenkins J."/>
            <person name="Lowry D."/>
            <person name="Mamidi S."/>
            <person name="Sreedasyam A."/>
            <person name="Weng X."/>
            <person name="Barry K."/>
            <person name="Bonette J."/>
            <person name="Campitelli B."/>
            <person name="Daum C."/>
            <person name="Gordon S."/>
            <person name="Gould B."/>
            <person name="Lipzen A."/>
            <person name="Macqueen A."/>
            <person name="Palacio-Mejia J."/>
            <person name="Plott C."/>
            <person name="Shakirov E."/>
            <person name="Shu S."/>
            <person name="Yoshinaga Y."/>
            <person name="Zane M."/>
            <person name="Rokhsar D."/>
            <person name="Grimwood J."/>
            <person name="Schmutz J."/>
            <person name="Juenger T."/>
        </authorList>
    </citation>
    <scope>NUCLEOTIDE SEQUENCE [LARGE SCALE GENOMIC DNA]</scope>
    <source>
        <strain evidence="5">FIL2</strain>
    </source>
</reference>
<evidence type="ECO:0000256" key="2">
    <source>
        <dbReference type="ARBA" id="ARBA00022737"/>
    </source>
</evidence>
<dbReference type="Gramene" id="PAN46092">
    <property type="protein sequence ID" value="PAN46092"/>
    <property type="gene ID" value="PAHAL_9G162800"/>
</dbReference>
<dbReference type="Gene3D" id="2.130.10.10">
    <property type="entry name" value="YVTN repeat-like/Quinoprotein amine dehydrogenase"/>
    <property type="match status" value="3"/>
</dbReference>
<dbReference type="Pfam" id="PF00400">
    <property type="entry name" value="WD40"/>
    <property type="match status" value="6"/>
</dbReference>
<dbReference type="PRINTS" id="PR00320">
    <property type="entry name" value="GPROTEINBRPT"/>
</dbReference>
<dbReference type="EMBL" id="CM008054">
    <property type="protein sequence ID" value="PAN46092.1"/>
    <property type="molecule type" value="Genomic_DNA"/>
</dbReference>
<name>A0A2S3IKM2_9POAL</name>
<dbReference type="FunFam" id="2.130.10.10:FF:000775">
    <property type="entry name" value="BnaA09g28200D protein"/>
    <property type="match status" value="1"/>
</dbReference>
<dbReference type="InterPro" id="IPR001680">
    <property type="entry name" value="WD40_rpt"/>
</dbReference>
<evidence type="ECO:0000256" key="4">
    <source>
        <dbReference type="SAM" id="MobiDB-lite"/>
    </source>
</evidence>
<dbReference type="CDD" id="cd00200">
    <property type="entry name" value="WD40"/>
    <property type="match status" value="1"/>
</dbReference>
<dbReference type="SUPFAM" id="SSF50978">
    <property type="entry name" value="WD40 repeat-like"/>
    <property type="match status" value="1"/>
</dbReference>
<protein>
    <submittedName>
        <fullName evidence="5">Uncharacterized protein</fullName>
    </submittedName>
</protein>
<proteinExistence type="predicted"/>
<evidence type="ECO:0000256" key="1">
    <source>
        <dbReference type="ARBA" id="ARBA00022574"/>
    </source>
</evidence>
<dbReference type="PROSITE" id="PS50294">
    <property type="entry name" value="WD_REPEATS_REGION"/>
    <property type="match status" value="2"/>
</dbReference>
<feature type="compositionally biased region" description="Low complexity" evidence="4">
    <location>
        <begin position="22"/>
        <end position="33"/>
    </location>
</feature>
<dbReference type="InterPro" id="IPR036322">
    <property type="entry name" value="WD40_repeat_dom_sf"/>
</dbReference>
<feature type="repeat" description="WD" evidence="3">
    <location>
        <begin position="434"/>
        <end position="456"/>
    </location>
</feature>
<feature type="repeat" description="WD" evidence="3">
    <location>
        <begin position="254"/>
        <end position="285"/>
    </location>
</feature>